<dbReference type="Pfam" id="PF25364">
    <property type="entry name" value="PH_NDK7_N"/>
    <property type="match status" value="1"/>
</dbReference>
<evidence type="ECO:0000256" key="19">
    <source>
        <dbReference type="PIRSR" id="PIRSR036503-50"/>
    </source>
</evidence>
<dbReference type="GO" id="GO:0005524">
    <property type="term" value="F:ATP binding"/>
    <property type="evidence" value="ECO:0007669"/>
    <property type="project" value="UniProtKB-UniRule"/>
</dbReference>
<dbReference type="PROSITE" id="PS51374">
    <property type="entry name" value="NDPK_LIKE"/>
    <property type="match status" value="2"/>
</dbReference>
<feature type="active site" description="Pros-phosphohistidine intermediate" evidence="19">
    <location>
        <position position="223"/>
    </location>
</feature>
<dbReference type="InterPro" id="IPR006602">
    <property type="entry name" value="DM10_dom"/>
</dbReference>
<keyword evidence="12" id="KW-0206">Cytoskeleton</keyword>
<evidence type="ECO:0000256" key="14">
    <source>
        <dbReference type="ARBA" id="ARBA00023273"/>
    </source>
</evidence>
<comment type="subcellular location">
    <subcellularLocation>
        <location evidence="4">Cytoplasm</location>
        <location evidence="4">Cytoskeleton</location>
        <location evidence="4">Flagellum axoneme</location>
    </subcellularLocation>
    <subcellularLocation>
        <location evidence="3">Cytoplasm</location>
        <location evidence="3">Cytoskeleton</location>
        <location evidence="3">Microtubule organizing center</location>
        <location evidence="3">Centrosome</location>
    </subcellularLocation>
    <subcellularLocation>
        <location evidence="2">Cytoplasm</location>
        <location evidence="2">Cytoskeleton</location>
        <location evidence="2">Spindle</location>
    </subcellularLocation>
    <subcellularLocation>
        <location evidence="1">Nucleus</location>
    </subcellularLocation>
</comment>
<keyword evidence="7 18" id="KW-0808">Transferase</keyword>
<dbReference type="InterPro" id="IPR057579">
    <property type="entry name" value="DM10_NDK7"/>
</dbReference>
<evidence type="ECO:0000256" key="17">
    <source>
        <dbReference type="ARBA" id="ARBA00072635"/>
    </source>
</evidence>
<dbReference type="GO" id="GO:0005879">
    <property type="term" value="C:axonemal microtubule"/>
    <property type="evidence" value="ECO:0007669"/>
    <property type="project" value="TreeGrafter"/>
</dbReference>
<reference evidence="26" key="1">
    <citation type="submission" date="2025-08" db="UniProtKB">
        <authorList>
            <consortium name="RefSeq"/>
        </authorList>
    </citation>
    <scope>IDENTIFICATION</scope>
</reference>
<evidence type="ECO:0000256" key="23">
    <source>
        <dbReference type="RuleBase" id="RU004013"/>
    </source>
</evidence>
<dbReference type="InterPro" id="IPR036850">
    <property type="entry name" value="NDK-like_dom_sf"/>
</dbReference>
<dbReference type="FunFam" id="3.30.70.141:FF:000004">
    <property type="entry name" value="Nucleoside diphosphate kinase 7"/>
    <property type="match status" value="1"/>
</dbReference>
<evidence type="ECO:0000256" key="4">
    <source>
        <dbReference type="ARBA" id="ARBA00004611"/>
    </source>
</evidence>
<dbReference type="SMART" id="SM00562">
    <property type="entry name" value="NDK"/>
    <property type="match status" value="2"/>
</dbReference>
<comment type="function">
    <text evidence="15">Possesses an intrinsic kinase activity. Displays 3'-5' exonuclease activity with a preference for single-stranded DNA. Does not seem to have nucleoside diphosphate kinase activity. Functional component of the gamma-tubulin ring complex, implicated in the regulation of the microtubule-nucleating activity of the gamma-tubulin ring complex in centrosomes, in a kinase activity-dependent manner. Part of the dynein-decorated doublet microtubules (DMTs) in cilia axoneme, which is required for motile cilia beating.</text>
</comment>
<dbReference type="GO" id="GO:0004550">
    <property type="term" value="F:nucleoside diphosphate kinase activity"/>
    <property type="evidence" value="ECO:0007669"/>
    <property type="project" value="UniProtKB-EC"/>
</dbReference>
<organism evidence="25 26">
    <name type="scientific">Geotrypetes seraphini</name>
    <name type="common">Gaboon caecilian</name>
    <name type="synonym">Caecilia seraphini</name>
    <dbReference type="NCBI Taxonomy" id="260995"/>
    <lineage>
        <taxon>Eukaryota</taxon>
        <taxon>Metazoa</taxon>
        <taxon>Chordata</taxon>
        <taxon>Craniata</taxon>
        <taxon>Vertebrata</taxon>
        <taxon>Euteleostomi</taxon>
        <taxon>Amphibia</taxon>
        <taxon>Gymnophiona</taxon>
        <taxon>Geotrypetes</taxon>
    </lineage>
</organism>
<dbReference type="GO" id="GO:0005813">
    <property type="term" value="C:centrosome"/>
    <property type="evidence" value="ECO:0007669"/>
    <property type="project" value="UniProtKB-SubCell"/>
</dbReference>
<evidence type="ECO:0000256" key="8">
    <source>
        <dbReference type="ARBA" id="ARBA00022777"/>
    </source>
</evidence>
<keyword evidence="10" id="KW-0282">Flagellum</keyword>
<evidence type="ECO:0000259" key="24">
    <source>
        <dbReference type="PROSITE" id="PS51336"/>
    </source>
</evidence>
<keyword evidence="14" id="KW-0966">Cell projection</keyword>
<evidence type="ECO:0000256" key="6">
    <source>
        <dbReference type="ARBA" id="ARBA00022490"/>
    </source>
</evidence>
<evidence type="ECO:0000256" key="5">
    <source>
        <dbReference type="ARBA" id="ARBA00008142"/>
    </source>
</evidence>
<dbReference type="GO" id="GO:0008408">
    <property type="term" value="F:3'-5' exonuclease activity"/>
    <property type="evidence" value="ECO:0007669"/>
    <property type="project" value="UniProtKB-UniRule"/>
</dbReference>
<dbReference type="InterPro" id="IPR001564">
    <property type="entry name" value="Nucleoside_diP_kinase"/>
</dbReference>
<keyword evidence="20 23" id="KW-0067">ATP-binding</keyword>
<dbReference type="PROSITE" id="PS00469">
    <property type="entry name" value="NDPK"/>
    <property type="match status" value="1"/>
</dbReference>
<comment type="catalytic activity">
    <reaction evidence="23">
        <text>a 2'-deoxyribonucleoside 5'-diphosphate + ATP = a 2'-deoxyribonucleoside 5'-triphosphate + ADP</text>
        <dbReference type="Rhea" id="RHEA:44640"/>
        <dbReference type="ChEBI" id="CHEBI:30616"/>
        <dbReference type="ChEBI" id="CHEBI:61560"/>
        <dbReference type="ChEBI" id="CHEBI:73316"/>
        <dbReference type="ChEBI" id="CHEBI:456216"/>
        <dbReference type="EC" id="2.7.4.6"/>
    </reaction>
</comment>
<evidence type="ECO:0000256" key="18">
    <source>
        <dbReference type="PIRNR" id="PIRNR036503"/>
    </source>
</evidence>
<evidence type="ECO:0000256" key="22">
    <source>
        <dbReference type="RuleBase" id="RU004011"/>
    </source>
</evidence>
<dbReference type="SMART" id="SM00676">
    <property type="entry name" value="DM10"/>
    <property type="match status" value="1"/>
</dbReference>
<dbReference type="PIRSF" id="PIRSF036503">
    <property type="entry name" value="NDK7"/>
    <property type="match status" value="1"/>
</dbReference>
<dbReference type="FunCoup" id="A0A6P8RCS3">
    <property type="interactions" value="1133"/>
</dbReference>
<evidence type="ECO:0000256" key="12">
    <source>
        <dbReference type="ARBA" id="ARBA00023212"/>
    </source>
</evidence>
<keyword evidence="20 23" id="KW-0547">Nucleotide-binding</keyword>
<keyword evidence="6" id="KW-0963">Cytoplasm</keyword>
<dbReference type="CTD" id="29922"/>
<dbReference type="Gene3D" id="3.30.70.141">
    <property type="entry name" value="Nucleoside diphosphate kinase-like domain"/>
    <property type="match status" value="2"/>
</dbReference>
<dbReference type="InterPro" id="IPR011410">
    <property type="entry name" value="NDPK7"/>
</dbReference>
<dbReference type="PROSITE" id="PS51336">
    <property type="entry name" value="DM10"/>
    <property type="match status" value="1"/>
</dbReference>
<dbReference type="GO" id="GO:0005819">
    <property type="term" value="C:spindle"/>
    <property type="evidence" value="ECO:0007669"/>
    <property type="project" value="UniProtKB-SubCell"/>
</dbReference>
<evidence type="ECO:0000256" key="10">
    <source>
        <dbReference type="ARBA" id="ARBA00022846"/>
    </source>
</evidence>
<dbReference type="GO" id="GO:0006228">
    <property type="term" value="P:UTP biosynthetic process"/>
    <property type="evidence" value="ECO:0007669"/>
    <property type="project" value="UniProtKB-UniRule"/>
</dbReference>
<dbReference type="InParanoid" id="A0A6P8RCS3"/>
<dbReference type="InterPro" id="IPR034907">
    <property type="entry name" value="NDK-like_dom"/>
</dbReference>
<dbReference type="PRINTS" id="PR01243">
    <property type="entry name" value="NUCDPKINASE"/>
</dbReference>
<keyword evidence="25" id="KW-1185">Reference proteome</keyword>
<dbReference type="GO" id="GO:0006183">
    <property type="term" value="P:GTP biosynthetic process"/>
    <property type="evidence" value="ECO:0007669"/>
    <property type="project" value="UniProtKB-UniRule"/>
</dbReference>
<evidence type="ECO:0000313" key="25">
    <source>
        <dbReference type="Proteomes" id="UP000515159"/>
    </source>
</evidence>
<dbReference type="PANTHER" id="PTHR43109">
    <property type="entry name" value="NUCLEOSIDE DIPHOSPHATE KINASE 7"/>
    <property type="match status" value="1"/>
</dbReference>
<accession>A0A6P8RCS3</accession>
<evidence type="ECO:0000256" key="7">
    <source>
        <dbReference type="ARBA" id="ARBA00022679"/>
    </source>
</evidence>
<keyword evidence="11" id="KW-0969">Cilium</keyword>
<dbReference type="RefSeq" id="XP_033797931.1">
    <property type="nucleotide sequence ID" value="XM_033942040.1"/>
</dbReference>
<dbReference type="FunFam" id="3.30.70.141:FF:000010">
    <property type="entry name" value="Nucleoside diphosphate kinase 7"/>
    <property type="match status" value="1"/>
</dbReference>
<dbReference type="Proteomes" id="UP000515159">
    <property type="component" value="Chromosome 4"/>
</dbReference>
<dbReference type="SUPFAM" id="SSF54919">
    <property type="entry name" value="Nucleoside diphosphate kinase, NDK"/>
    <property type="match status" value="2"/>
</dbReference>
<evidence type="ECO:0000313" key="26">
    <source>
        <dbReference type="RefSeq" id="XP_033797931.1"/>
    </source>
</evidence>
<evidence type="ECO:0000256" key="3">
    <source>
        <dbReference type="ARBA" id="ARBA00004300"/>
    </source>
</evidence>
<feature type="domain" description="DM10" evidence="24">
    <location>
        <begin position="20"/>
        <end position="108"/>
    </location>
</feature>
<dbReference type="InterPro" id="IPR023005">
    <property type="entry name" value="Nucleoside_diP_kinase_AS"/>
</dbReference>
<evidence type="ECO:0000256" key="1">
    <source>
        <dbReference type="ARBA" id="ARBA00004123"/>
    </source>
</evidence>
<evidence type="ECO:0000256" key="2">
    <source>
        <dbReference type="ARBA" id="ARBA00004186"/>
    </source>
</evidence>
<dbReference type="PANTHER" id="PTHR43109:SF2">
    <property type="entry name" value="NUCLEOSIDE DIPHOSPHATE KINASE 7"/>
    <property type="match status" value="1"/>
</dbReference>
<dbReference type="CDD" id="cd04412">
    <property type="entry name" value="NDPk7B"/>
    <property type="match status" value="1"/>
</dbReference>
<comment type="caution">
    <text evidence="21">Lacks conserved residue(s) required for the propagation of feature annotation.</text>
</comment>
<dbReference type="GeneID" id="117359382"/>
<evidence type="ECO:0000256" key="9">
    <source>
        <dbReference type="ARBA" id="ARBA00022801"/>
    </source>
</evidence>
<dbReference type="KEGG" id="gsh:117359382"/>
<keyword evidence="13 18" id="KW-0539">Nucleus</keyword>
<sequence>MCLGPWLGSSFVERQGCQSDEDRYVFVAEWYDPNAALLRRYNLIFYPKDASIEMYDVKNHRSFLKRTKYDDLKFEDLFIGNKVNIFSRLLHLVDYGDQYTARKLGSKKERTLALIKPDGILKMGEIIDMILGAGLTITKAKMVALTRDQAMDFYIDHHAKPFLHDLVGLIISAPIFAIEILGDEVVSVWKKLMGPTDPSIARSEAPNSIRASFGTDETKNAVHGSDSVALAAQELELFFPSNGECGPTNTAKLTNCTCCIIKPHAVSEGLTGKILSAILEAEYEISALQMFYLERANAEEFLEIYKGVVAEYMDMVVELCSGACVALEIQEGNASKSFREFCGPADPEIARHLRSQTLRARFGKNKIQNAIHCTDLPEDGILEVQYFFKILNN</sequence>
<dbReference type="AlphaFoldDB" id="A0A6P8RCS3"/>
<proteinExistence type="inferred from homology"/>
<gene>
    <name evidence="26" type="primary">NME7</name>
</gene>
<dbReference type="InterPro" id="IPR037993">
    <property type="entry name" value="NDPk7B"/>
</dbReference>
<dbReference type="GO" id="GO:0005634">
    <property type="term" value="C:nucleus"/>
    <property type="evidence" value="ECO:0007669"/>
    <property type="project" value="UniProtKB-SubCell"/>
</dbReference>
<protein>
    <recommendedName>
        <fullName evidence="17 18">Nucleoside diphosphate kinase homolog 7</fullName>
        <shortName evidence="18">NDK 7</shortName>
    </recommendedName>
</protein>
<comment type="subunit">
    <text evidence="16">Component of sperm flagellar doublet microtubules. Component of the gamma-tubulin ring complex.</text>
</comment>
<dbReference type="OrthoDB" id="270127at2759"/>
<name>A0A6P8RCS3_GEOSA</name>
<comment type="similarity">
    <text evidence="5 18 21 22">Belongs to the NDK family.</text>
</comment>
<dbReference type="Gene3D" id="2.30.29.170">
    <property type="match status" value="1"/>
</dbReference>
<evidence type="ECO:0000256" key="15">
    <source>
        <dbReference type="ARBA" id="ARBA00058657"/>
    </source>
</evidence>
<evidence type="ECO:0000256" key="16">
    <source>
        <dbReference type="ARBA" id="ARBA00064580"/>
    </source>
</evidence>
<evidence type="ECO:0000256" key="20">
    <source>
        <dbReference type="PIRSR" id="PIRSR036503-51"/>
    </source>
</evidence>
<dbReference type="FunFam" id="2.30.29.170:FF:000005">
    <property type="entry name" value="Nucleoside diphosphate kinase 7"/>
    <property type="match status" value="1"/>
</dbReference>
<dbReference type="GO" id="GO:0006241">
    <property type="term" value="P:CTP biosynthetic process"/>
    <property type="evidence" value="ECO:0007669"/>
    <property type="project" value="UniProtKB-UniRule"/>
</dbReference>
<keyword evidence="8 18" id="KW-0418">Kinase</keyword>
<evidence type="ECO:0000256" key="21">
    <source>
        <dbReference type="PROSITE-ProRule" id="PRU00706"/>
    </source>
</evidence>
<keyword evidence="9 18" id="KW-0378">Hydrolase</keyword>
<dbReference type="Pfam" id="PF00334">
    <property type="entry name" value="NDK"/>
    <property type="match status" value="2"/>
</dbReference>
<evidence type="ECO:0000256" key="13">
    <source>
        <dbReference type="ARBA" id="ARBA00023242"/>
    </source>
</evidence>
<evidence type="ECO:0000256" key="11">
    <source>
        <dbReference type="ARBA" id="ARBA00023069"/>
    </source>
</evidence>